<keyword evidence="2" id="KW-1185">Reference proteome</keyword>
<protein>
    <submittedName>
        <fullName evidence="1">Uncharacterized protein</fullName>
    </submittedName>
</protein>
<organism evidence="1 2">
    <name type="scientific">Thalassiosira oceanica</name>
    <name type="common">Marine diatom</name>
    <dbReference type="NCBI Taxonomy" id="159749"/>
    <lineage>
        <taxon>Eukaryota</taxon>
        <taxon>Sar</taxon>
        <taxon>Stramenopiles</taxon>
        <taxon>Ochrophyta</taxon>
        <taxon>Bacillariophyta</taxon>
        <taxon>Coscinodiscophyceae</taxon>
        <taxon>Thalassiosirophycidae</taxon>
        <taxon>Thalassiosirales</taxon>
        <taxon>Thalassiosiraceae</taxon>
        <taxon>Thalassiosira</taxon>
    </lineage>
</organism>
<comment type="caution">
    <text evidence="1">The sequence shown here is derived from an EMBL/GenBank/DDBJ whole genome shotgun (WGS) entry which is preliminary data.</text>
</comment>
<dbReference type="Proteomes" id="UP000266841">
    <property type="component" value="Unassembled WGS sequence"/>
</dbReference>
<sequence length="101" mass="10875">MTDCGRCAYDFTELTSPPIRSGSLLAPLFSHCHVDHLASCPSAAAEIDEDAGMLPEALGPGRTVLPFLLPSSGFLVAPQIWQSLGMLKNAVVFFERVRAKE</sequence>
<dbReference type="AlphaFoldDB" id="K0S2T3"/>
<dbReference type="EMBL" id="AGNL01038315">
    <property type="protein sequence ID" value="EJK53177.1"/>
    <property type="molecule type" value="Genomic_DNA"/>
</dbReference>
<evidence type="ECO:0000313" key="1">
    <source>
        <dbReference type="EMBL" id="EJK53177.1"/>
    </source>
</evidence>
<gene>
    <name evidence="1" type="ORF">THAOC_27436</name>
</gene>
<evidence type="ECO:0000313" key="2">
    <source>
        <dbReference type="Proteomes" id="UP000266841"/>
    </source>
</evidence>
<name>K0S2T3_THAOC</name>
<accession>K0S2T3</accession>
<proteinExistence type="predicted"/>
<reference evidence="1 2" key="1">
    <citation type="journal article" date="2012" name="Genome Biol.">
        <title>Genome and low-iron response of an oceanic diatom adapted to chronic iron limitation.</title>
        <authorList>
            <person name="Lommer M."/>
            <person name="Specht M."/>
            <person name="Roy A.S."/>
            <person name="Kraemer L."/>
            <person name="Andreson R."/>
            <person name="Gutowska M.A."/>
            <person name="Wolf J."/>
            <person name="Bergner S.V."/>
            <person name="Schilhabel M.B."/>
            <person name="Klostermeier U.C."/>
            <person name="Beiko R.G."/>
            <person name="Rosenstiel P."/>
            <person name="Hippler M."/>
            <person name="Laroche J."/>
        </authorList>
    </citation>
    <scope>NUCLEOTIDE SEQUENCE [LARGE SCALE GENOMIC DNA]</scope>
    <source>
        <strain evidence="1 2">CCMP1005</strain>
    </source>
</reference>